<dbReference type="InterPro" id="IPR003115">
    <property type="entry name" value="ParB_N"/>
</dbReference>
<dbReference type="GO" id="GO:0003677">
    <property type="term" value="F:DNA binding"/>
    <property type="evidence" value="ECO:0007669"/>
    <property type="project" value="InterPro"/>
</dbReference>
<dbReference type="AlphaFoldDB" id="A0AAE4K834"/>
<comment type="similarity">
    <text evidence="1">Belongs to the ParB family.</text>
</comment>
<gene>
    <name evidence="4" type="ORF">RJN63_11270</name>
</gene>
<dbReference type="SUPFAM" id="SSF109709">
    <property type="entry name" value="KorB DNA-binding domain-like"/>
    <property type="match status" value="1"/>
</dbReference>
<dbReference type="SUPFAM" id="SSF110849">
    <property type="entry name" value="ParB/Sulfiredoxin"/>
    <property type="match status" value="1"/>
</dbReference>
<dbReference type="GO" id="GO:0005694">
    <property type="term" value="C:chromosome"/>
    <property type="evidence" value="ECO:0007669"/>
    <property type="project" value="TreeGrafter"/>
</dbReference>
<evidence type="ECO:0000259" key="3">
    <source>
        <dbReference type="SMART" id="SM00470"/>
    </source>
</evidence>
<dbReference type="Pfam" id="PF02195">
    <property type="entry name" value="ParB_N"/>
    <property type="match status" value="1"/>
</dbReference>
<protein>
    <submittedName>
        <fullName evidence="4">ParB/RepB/Spo0J family partition protein</fullName>
    </submittedName>
</protein>
<dbReference type="Gene3D" id="1.10.10.2830">
    <property type="match status" value="1"/>
</dbReference>
<organism evidence="4">
    <name type="scientific">Herbaspirillum huttiense subsp. nephrolepidis</name>
    <dbReference type="NCBI Taxonomy" id="3075126"/>
    <lineage>
        <taxon>Bacteria</taxon>
        <taxon>Pseudomonadati</taxon>
        <taxon>Pseudomonadota</taxon>
        <taxon>Betaproteobacteria</taxon>
        <taxon>Burkholderiales</taxon>
        <taxon>Oxalobacteraceae</taxon>
        <taxon>Herbaspirillum</taxon>
    </lineage>
</organism>
<proteinExistence type="inferred from homology"/>
<dbReference type="SMART" id="SM00470">
    <property type="entry name" value="ParB"/>
    <property type="match status" value="1"/>
</dbReference>
<evidence type="ECO:0000256" key="2">
    <source>
        <dbReference type="ARBA" id="ARBA00022829"/>
    </source>
</evidence>
<dbReference type="InterPro" id="IPR050336">
    <property type="entry name" value="Chromosome_partition/occlusion"/>
</dbReference>
<dbReference type="NCBIfam" id="TIGR00180">
    <property type="entry name" value="parB_part"/>
    <property type="match status" value="1"/>
</dbReference>
<dbReference type="EMBL" id="JAVRAA010000005">
    <property type="protein sequence ID" value="MDT0337410.1"/>
    <property type="molecule type" value="Genomic_DNA"/>
</dbReference>
<accession>A0AAE4K834</accession>
<name>A0AAE4K834_9BURK</name>
<dbReference type="RefSeq" id="WP_284077062.1">
    <property type="nucleotide sequence ID" value="NZ_JAVLSM010000007.1"/>
</dbReference>
<sequence length="272" mass="29786">MVLEKVVLIPVADVVVSPFQPRLTFDMESLAALGLSISSDGLVNPIIVRKLPNGKFELVGGERRWRAFKLLNKVEIPAFVRELTDEQAAILALSDNSRDDLSDFESGRKFKKLLDDGLVPDQETLAARVGRSQSTITRCLAYFKLPESVIKLLESNPRLIGTRVSSKFGSYTEQGYATQVIEAVQRIVDGQSQEQASQWLDNAINKKKDPKAPAVTVPLAMSGMNVGSVKIEGKKLVMNCANGVDPAKIRDLVLMLLKDQTLDSASDQASTD</sequence>
<dbReference type="InterPro" id="IPR041468">
    <property type="entry name" value="HTH_ParB/Spo0J"/>
</dbReference>
<evidence type="ECO:0000256" key="1">
    <source>
        <dbReference type="ARBA" id="ARBA00006295"/>
    </source>
</evidence>
<dbReference type="Pfam" id="PF17762">
    <property type="entry name" value="HTH_ParB"/>
    <property type="match status" value="1"/>
</dbReference>
<dbReference type="InterPro" id="IPR004437">
    <property type="entry name" value="ParB/RepB/Spo0J"/>
</dbReference>
<feature type="domain" description="ParB-like N-terminal" evidence="3">
    <location>
        <begin position="7"/>
        <end position="97"/>
    </location>
</feature>
<dbReference type="Gene3D" id="3.90.1530.10">
    <property type="entry name" value="Conserved hypothetical protein from pyrococcus furiosus pfu- 392566-001, ParB domain"/>
    <property type="match status" value="1"/>
</dbReference>
<dbReference type="PANTHER" id="PTHR33375">
    <property type="entry name" value="CHROMOSOME-PARTITIONING PROTEIN PARB-RELATED"/>
    <property type="match status" value="1"/>
</dbReference>
<dbReference type="GO" id="GO:0007059">
    <property type="term" value="P:chromosome segregation"/>
    <property type="evidence" value="ECO:0007669"/>
    <property type="project" value="UniProtKB-KW"/>
</dbReference>
<dbReference type="InterPro" id="IPR036086">
    <property type="entry name" value="ParB/Sulfiredoxin_sf"/>
</dbReference>
<reference evidence="4" key="1">
    <citation type="submission" date="2023-02" db="EMBL/GenBank/DDBJ databases">
        <title>Description of Herbaspirillum huttiense subsp. nephrolepsisexaltata and Herbaspirillum huttiense subsp. lycopersicon.</title>
        <authorList>
            <person name="Poudel M."/>
            <person name="Sharma A."/>
            <person name="Goss E."/>
            <person name="Tapia J.H."/>
            <person name="Harmon C.M."/>
            <person name="Jones J.B."/>
        </authorList>
    </citation>
    <scope>NUCLEOTIDE SEQUENCE</scope>
    <source>
        <strain evidence="4">NC40101</strain>
    </source>
</reference>
<keyword evidence="2" id="KW-0159">Chromosome partition</keyword>
<dbReference type="PANTHER" id="PTHR33375:SF1">
    <property type="entry name" value="CHROMOSOME-PARTITIONING PROTEIN PARB-RELATED"/>
    <property type="match status" value="1"/>
</dbReference>
<evidence type="ECO:0000313" key="4">
    <source>
        <dbReference type="EMBL" id="MDT0337410.1"/>
    </source>
</evidence>
<comment type="caution">
    <text evidence="4">The sequence shown here is derived from an EMBL/GenBank/DDBJ whole genome shotgun (WGS) entry which is preliminary data.</text>
</comment>